<feature type="transmembrane region" description="Helical" evidence="1">
    <location>
        <begin position="12"/>
        <end position="32"/>
    </location>
</feature>
<dbReference type="OMA" id="EYSSERC"/>
<organism evidence="2 3">
    <name type="scientific">Cynara cardunculus var. scolymus</name>
    <name type="common">Globe artichoke</name>
    <name type="synonym">Cynara scolymus</name>
    <dbReference type="NCBI Taxonomy" id="59895"/>
    <lineage>
        <taxon>Eukaryota</taxon>
        <taxon>Viridiplantae</taxon>
        <taxon>Streptophyta</taxon>
        <taxon>Embryophyta</taxon>
        <taxon>Tracheophyta</taxon>
        <taxon>Spermatophyta</taxon>
        <taxon>Magnoliopsida</taxon>
        <taxon>eudicotyledons</taxon>
        <taxon>Gunneridae</taxon>
        <taxon>Pentapetalae</taxon>
        <taxon>asterids</taxon>
        <taxon>campanulids</taxon>
        <taxon>Asterales</taxon>
        <taxon>Asteraceae</taxon>
        <taxon>Carduoideae</taxon>
        <taxon>Cardueae</taxon>
        <taxon>Carduinae</taxon>
        <taxon>Cynara</taxon>
    </lineage>
</organism>
<dbReference type="Gramene" id="KVH92840">
    <property type="protein sequence ID" value="KVH92840"/>
    <property type="gene ID" value="Ccrd_005102"/>
</dbReference>
<dbReference type="STRING" id="59895.A0A103XL65"/>
<dbReference type="InterPro" id="IPR053256">
    <property type="entry name" value="Kelch_repeat-containing"/>
</dbReference>
<keyword evidence="1" id="KW-0472">Membrane</keyword>
<gene>
    <name evidence="2" type="ORF">Ccrd_005102</name>
</gene>
<sequence>MVRKQISTKSTILFLFLTLVAAAALIFDYLWASSSAIHSNHLLTLTKDENGTRLLSGTFADLAAPLIQWEEMAPAPVPRLDGASIQINQLFFVFSGYRNLDHVHSHVDVYNITSNKWEQSFATPKEMANSHLGTASDGRYIYVVSGQKGPQCRTPPISQTFVLDTQTRNWDSFPPLPEPRYAMQSSPSLVHFNLFHHSGFQVVYSDVYMLDDKMKWHTLAPMPKPDSHIESSWVVVNNSIVIAGGTTEKNPVTKRMILVGELFRFDLHSKKWHVIGKLPYRVKTTQAAYWDGWLYITSGQRDRGPDNPQPRKVVADLWRTKLKL</sequence>
<keyword evidence="1" id="KW-1133">Transmembrane helix</keyword>
<reference evidence="2 3" key="1">
    <citation type="journal article" date="2016" name="Sci. Rep.">
        <title>The genome sequence of the outbreeding globe artichoke constructed de novo incorporating a phase-aware low-pass sequencing strategy of F1 progeny.</title>
        <authorList>
            <person name="Scaglione D."/>
            <person name="Reyes-Chin-Wo S."/>
            <person name="Acquadro A."/>
            <person name="Froenicke L."/>
            <person name="Portis E."/>
            <person name="Beitel C."/>
            <person name="Tirone M."/>
            <person name="Mauro R."/>
            <person name="Lo Monaco A."/>
            <person name="Mauromicale G."/>
            <person name="Faccioli P."/>
            <person name="Cattivelli L."/>
            <person name="Rieseberg L."/>
            <person name="Michelmore R."/>
            <person name="Lanteri S."/>
        </authorList>
    </citation>
    <scope>NUCLEOTIDE SEQUENCE [LARGE SCALE GENOMIC DNA]</scope>
    <source>
        <strain evidence="2">2C</strain>
    </source>
</reference>
<evidence type="ECO:0000313" key="2">
    <source>
        <dbReference type="EMBL" id="KVH92840.1"/>
    </source>
</evidence>
<protein>
    <submittedName>
        <fullName evidence="2">Kelch-type beta propeller</fullName>
    </submittedName>
</protein>
<keyword evidence="3" id="KW-1185">Reference proteome</keyword>
<name>A0A103XL65_CYNCS</name>
<evidence type="ECO:0000256" key="1">
    <source>
        <dbReference type="SAM" id="Phobius"/>
    </source>
</evidence>
<dbReference type="Gene3D" id="2.120.10.80">
    <property type="entry name" value="Kelch-type beta propeller"/>
    <property type="match status" value="1"/>
</dbReference>
<keyword evidence="1" id="KW-0812">Transmembrane</keyword>
<dbReference type="AlphaFoldDB" id="A0A103XL65"/>
<dbReference type="EMBL" id="LEKV01004804">
    <property type="protein sequence ID" value="KVH92840.1"/>
    <property type="molecule type" value="Genomic_DNA"/>
</dbReference>
<dbReference type="GO" id="GO:0009061">
    <property type="term" value="P:anaerobic respiration"/>
    <property type="evidence" value="ECO:0007669"/>
    <property type="project" value="EnsemblPlants"/>
</dbReference>
<proteinExistence type="predicted"/>
<accession>A0A103XL65</accession>
<dbReference type="PANTHER" id="PTHR46773:SF3">
    <property type="entry name" value="OS08G0128000 PROTEIN"/>
    <property type="match status" value="1"/>
</dbReference>
<comment type="caution">
    <text evidence="2">The sequence shown here is derived from an EMBL/GenBank/DDBJ whole genome shotgun (WGS) entry which is preliminary data.</text>
</comment>
<evidence type="ECO:0000313" key="3">
    <source>
        <dbReference type="Proteomes" id="UP000243975"/>
    </source>
</evidence>
<dbReference type="InterPro" id="IPR015915">
    <property type="entry name" value="Kelch-typ_b-propeller"/>
</dbReference>
<dbReference type="PANTHER" id="PTHR46773">
    <property type="match status" value="1"/>
</dbReference>
<dbReference type="Proteomes" id="UP000243975">
    <property type="component" value="Unassembled WGS sequence"/>
</dbReference>
<dbReference type="SUPFAM" id="SSF117281">
    <property type="entry name" value="Kelch motif"/>
    <property type="match status" value="1"/>
</dbReference>